<evidence type="ECO:0000259" key="3">
    <source>
        <dbReference type="Pfam" id="PF06580"/>
    </source>
</evidence>
<evidence type="ECO:0000313" key="4">
    <source>
        <dbReference type="EMBL" id="SNR17452.1"/>
    </source>
</evidence>
<accession>A0A238UED0</accession>
<keyword evidence="1" id="KW-0472">Membrane</keyword>
<dbReference type="Proteomes" id="UP000215214">
    <property type="component" value="Chromosome TJEJU"/>
</dbReference>
<gene>
    <name evidence="4" type="ORF">TJEJU_3820</name>
</gene>
<dbReference type="Gene3D" id="1.25.40.10">
    <property type="entry name" value="Tetratricopeptide repeat domain"/>
    <property type="match status" value="2"/>
</dbReference>
<feature type="transmembrane region" description="Helical" evidence="1">
    <location>
        <begin position="393"/>
        <end position="413"/>
    </location>
</feature>
<dbReference type="PANTHER" id="PTHR34220">
    <property type="entry name" value="SENSOR HISTIDINE KINASE YPDA"/>
    <property type="match status" value="1"/>
</dbReference>
<dbReference type="SUPFAM" id="SSF55874">
    <property type="entry name" value="ATPase domain of HSP90 chaperone/DNA topoisomerase II/histidine kinase"/>
    <property type="match status" value="1"/>
</dbReference>
<dbReference type="PANTHER" id="PTHR34220:SF7">
    <property type="entry name" value="SENSOR HISTIDINE KINASE YPDA"/>
    <property type="match status" value="1"/>
</dbReference>
<dbReference type="GO" id="GO:0000155">
    <property type="term" value="F:phosphorelay sensor kinase activity"/>
    <property type="evidence" value="ECO:0007669"/>
    <property type="project" value="InterPro"/>
</dbReference>
<dbReference type="InterPro" id="IPR050640">
    <property type="entry name" value="Bact_2-comp_sensor_kinase"/>
</dbReference>
<dbReference type="InterPro" id="IPR019734">
    <property type="entry name" value="TPR_rpt"/>
</dbReference>
<keyword evidence="1" id="KW-0812">Transmembrane</keyword>
<reference evidence="4 5" key="1">
    <citation type="submission" date="2017-07" db="EMBL/GenBank/DDBJ databases">
        <authorList>
            <person name="Sun Z.S."/>
            <person name="Albrecht U."/>
            <person name="Echele G."/>
            <person name="Lee C.C."/>
        </authorList>
    </citation>
    <scope>NUCLEOTIDE SEQUENCE [LARGE SCALE GENOMIC DNA]</scope>
    <source>
        <strain evidence="5">type strain: KCTC 22618</strain>
    </source>
</reference>
<feature type="domain" description="Signal transduction histidine kinase internal region" evidence="3">
    <location>
        <begin position="428"/>
        <end position="499"/>
    </location>
</feature>
<dbReference type="AlphaFoldDB" id="A0A238UED0"/>
<feature type="chain" id="PRO_5012556979" description="Signal transduction histidine kinase internal region domain-containing protein" evidence="2">
    <location>
        <begin position="21"/>
        <end position="625"/>
    </location>
</feature>
<keyword evidence="5" id="KW-1185">Reference proteome</keyword>
<sequence>MSLKKLFLLVIFLFSLNLTSQNKIFTQREINNYEITPNTPEQQNTYKKMLLSDKKLTGWLYYFRKKSHYHLTKKQYDSVLFYTRKASNIYHQDPLPAAEKKQMKNIYLYAGIALSKTQKYRKSTEYLFKTLEISKKNKKIHKASNIYIYVYLANNYLKLGDKKKALKYRLIVKNDSAYMASTSRASTSYTHLAILHEDLNANDSALFYYQKSLDISIKKEYDWGKLSSHSNLGDFYQKNDLIDSTIYHYTKSKDILDKYKNKPSPFRLLSECFTLSNYGYVLIHKGKNKKAIQLLNTVLDSIKNIKVDDEVKGLKFKTYDYLIKAYRNTDNLEKALDISQNKTKLFEEFHNELIGEKLDELNAIYEAKEKDASILDLTQKNIHHKTKIKQQNYLLALLILTLLALILIGVLIYKQRILKNKYETVNLEQRLLRSQLSPHFLFNSLNNLASLVLKKSDNSIPYINRLSSLLRLTIKNSKEEFVLLNDELKSIENYLELQSNFSKKFNYKIIVSEDIDQNNIYIPPMFIQPFVENSILHGFTNSASDFIEIKVLKEEKNKLLLFEIKDNGIGINNSTKDINHESLSGDILKQRIKIYSKSLNKKSGFSIISEENEGTLVNLSLPYIF</sequence>
<keyword evidence="1" id="KW-1133">Transmembrane helix</keyword>
<organism evidence="4 5">
    <name type="scientific">Tenacibaculum jejuense</name>
    <dbReference type="NCBI Taxonomy" id="584609"/>
    <lineage>
        <taxon>Bacteria</taxon>
        <taxon>Pseudomonadati</taxon>
        <taxon>Bacteroidota</taxon>
        <taxon>Flavobacteriia</taxon>
        <taxon>Flavobacteriales</taxon>
        <taxon>Flavobacteriaceae</taxon>
        <taxon>Tenacibaculum</taxon>
    </lineage>
</organism>
<keyword evidence="2" id="KW-0732">Signal</keyword>
<dbReference type="KEGG" id="tje:TJEJU_3820"/>
<dbReference type="SUPFAM" id="SSF48452">
    <property type="entry name" value="TPR-like"/>
    <property type="match status" value="2"/>
</dbReference>
<dbReference type="Gene3D" id="3.30.565.10">
    <property type="entry name" value="Histidine kinase-like ATPase, C-terminal domain"/>
    <property type="match status" value="1"/>
</dbReference>
<proteinExistence type="predicted"/>
<dbReference type="EMBL" id="LT899436">
    <property type="protein sequence ID" value="SNR17452.1"/>
    <property type="molecule type" value="Genomic_DNA"/>
</dbReference>
<feature type="signal peptide" evidence="2">
    <location>
        <begin position="1"/>
        <end position="20"/>
    </location>
</feature>
<evidence type="ECO:0000313" key="5">
    <source>
        <dbReference type="Proteomes" id="UP000215214"/>
    </source>
</evidence>
<dbReference type="Pfam" id="PF06580">
    <property type="entry name" value="His_kinase"/>
    <property type="match status" value="1"/>
</dbReference>
<name>A0A238UED0_9FLAO</name>
<evidence type="ECO:0000256" key="2">
    <source>
        <dbReference type="SAM" id="SignalP"/>
    </source>
</evidence>
<dbReference type="InterPro" id="IPR011990">
    <property type="entry name" value="TPR-like_helical_dom_sf"/>
</dbReference>
<dbReference type="GO" id="GO:0016020">
    <property type="term" value="C:membrane"/>
    <property type="evidence" value="ECO:0007669"/>
    <property type="project" value="InterPro"/>
</dbReference>
<protein>
    <recommendedName>
        <fullName evidence="3">Signal transduction histidine kinase internal region domain-containing protein</fullName>
    </recommendedName>
</protein>
<evidence type="ECO:0000256" key="1">
    <source>
        <dbReference type="SAM" id="Phobius"/>
    </source>
</evidence>
<dbReference type="SMART" id="SM00028">
    <property type="entry name" value="TPR"/>
    <property type="match status" value="5"/>
</dbReference>
<dbReference type="InterPro" id="IPR010559">
    <property type="entry name" value="Sig_transdc_His_kin_internal"/>
</dbReference>
<dbReference type="InterPro" id="IPR036890">
    <property type="entry name" value="HATPase_C_sf"/>
</dbReference>